<dbReference type="InterPro" id="IPR036457">
    <property type="entry name" value="PPM-type-like_dom_sf"/>
</dbReference>
<dbReference type="Proteomes" id="UP000094197">
    <property type="component" value="Chromosome 1"/>
</dbReference>
<dbReference type="InterPro" id="IPR027417">
    <property type="entry name" value="P-loop_NTPase"/>
</dbReference>
<evidence type="ECO:0000313" key="2">
    <source>
        <dbReference type="EMBL" id="AOP33559.1"/>
    </source>
</evidence>
<feature type="domain" description="Protein kinase" evidence="1">
    <location>
        <begin position="12"/>
        <end position="274"/>
    </location>
</feature>
<dbReference type="Pfam" id="PF07228">
    <property type="entry name" value="SpoIIE"/>
    <property type="match status" value="1"/>
</dbReference>
<evidence type="ECO:0000259" key="1">
    <source>
        <dbReference type="PROSITE" id="PS50011"/>
    </source>
</evidence>
<dbReference type="Pfam" id="PF01590">
    <property type="entry name" value="GAF"/>
    <property type="match status" value="1"/>
</dbReference>
<dbReference type="InterPro" id="IPR003018">
    <property type="entry name" value="GAF"/>
</dbReference>
<name>A0A1D7UVD7_9LEPT</name>
<dbReference type="SUPFAM" id="SSF56112">
    <property type="entry name" value="Protein kinase-like (PK-like)"/>
    <property type="match status" value="1"/>
</dbReference>
<dbReference type="PANTHER" id="PTHR43642:SF1">
    <property type="entry name" value="HYBRID SIGNAL TRANSDUCTION HISTIDINE KINASE G"/>
    <property type="match status" value="1"/>
</dbReference>
<dbReference type="InterPro" id="IPR041664">
    <property type="entry name" value="AAA_16"/>
</dbReference>
<dbReference type="Gene3D" id="3.60.40.10">
    <property type="entry name" value="PPM-type phosphatase domain"/>
    <property type="match status" value="1"/>
</dbReference>
<dbReference type="PROSITE" id="PS50011">
    <property type="entry name" value="PROTEIN_KINASE_DOM"/>
    <property type="match status" value="1"/>
</dbReference>
<dbReference type="InterPro" id="IPR011009">
    <property type="entry name" value="Kinase-like_dom_sf"/>
</dbReference>
<keyword evidence="3" id="KW-1185">Reference proteome</keyword>
<dbReference type="InterPro" id="IPR001932">
    <property type="entry name" value="PPM-type_phosphatase-like_dom"/>
</dbReference>
<dbReference type="SUPFAM" id="SSF55781">
    <property type="entry name" value="GAF domain-like"/>
    <property type="match status" value="1"/>
</dbReference>
<dbReference type="SUPFAM" id="SSF52540">
    <property type="entry name" value="P-loop containing nucleoside triphosphate hydrolases"/>
    <property type="match status" value="1"/>
</dbReference>
<dbReference type="EMBL" id="CP015217">
    <property type="protein sequence ID" value="AOP33559.1"/>
    <property type="molecule type" value="Genomic_DNA"/>
</dbReference>
<reference evidence="2 3" key="1">
    <citation type="submission" date="2016-04" db="EMBL/GenBank/DDBJ databases">
        <title>Complete genome seqeunce of Leptospira alstonii serovar Room22.</title>
        <authorList>
            <person name="Nally J.E."/>
            <person name="Bayles D.O."/>
            <person name="Hurley D."/>
            <person name="Fanning S."/>
            <person name="McMahon B.J."/>
            <person name="Arent Z."/>
        </authorList>
    </citation>
    <scope>NUCLEOTIDE SEQUENCE [LARGE SCALE GENOMIC DNA]</scope>
    <source>
        <strain evidence="2 3">GWTS #1</strain>
    </source>
</reference>
<dbReference type="PANTHER" id="PTHR43642">
    <property type="entry name" value="HYBRID SIGNAL TRANSDUCTION HISTIDINE KINASE G"/>
    <property type="match status" value="1"/>
</dbReference>
<accession>A0A1D7UVD7</accession>
<gene>
    <name evidence="2" type="ORF">A0128_06680</name>
</gene>
<organism evidence="2 3">
    <name type="scientific">Leptospira tipperaryensis</name>
    <dbReference type="NCBI Taxonomy" id="2564040"/>
    <lineage>
        <taxon>Bacteria</taxon>
        <taxon>Pseudomonadati</taxon>
        <taxon>Spirochaetota</taxon>
        <taxon>Spirochaetia</taxon>
        <taxon>Leptospirales</taxon>
        <taxon>Leptospiraceae</taxon>
        <taxon>Leptospira</taxon>
    </lineage>
</organism>
<dbReference type="RefSeq" id="WP_069606796.1">
    <property type="nucleotide sequence ID" value="NZ_CP015217.1"/>
</dbReference>
<dbReference type="OrthoDB" id="9801841at2"/>
<dbReference type="GO" id="GO:0004672">
    <property type="term" value="F:protein kinase activity"/>
    <property type="evidence" value="ECO:0007669"/>
    <property type="project" value="InterPro"/>
</dbReference>
<dbReference type="InterPro" id="IPR053159">
    <property type="entry name" value="Hybrid_Histidine_Kinase"/>
</dbReference>
<dbReference type="InterPro" id="IPR000719">
    <property type="entry name" value="Prot_kinase_dom"/>
</dbReference>
<dbReference type="SMART" id="SM00220">
    <property type="entry name" value="S_TKc"/>
    <property type="match status" value="1"/>
</dbReference>
<proteinExistence type="predicted"/>
<protein>
    <submittedName>
        <fullName evidence="2">ATPase</fullName>
    </submittedName>
</protein>
<dbReference type="Pfam" id="PF13191">
    <property type="entry name" value="AAA_16"/>
    <property type="match status" value="1"/>
</dbReference>
<dbReference type="SMART" id="SM00331">
    <property type="entry name" value="PP2C_SIG"/>
    <property type="match status" value="1"/>
</dbReference>
<dbReference type="Gene3D" id="1.10.510.10">
    <property type="entry name" value="Transferase(Phosphotransferase) domain 1"/>
    <property type="match status" value="1"/>
</dbReference>
<dbReference type="GO" id="GO:0005524">
    <property type="term" value="F:ATP binding"/>
    <property type="evidence" value="ECO:0007669"/>
    <property type="project" value="InterPro"/>
</dbReference>
<dbReference type="InterPro" id="IPR029016">
    <property type="entry name" value="GAF-like_dom_sf"/>
</dbReference>
<dbReference type="Pfam" id="PF00069">
    <property type="entry name" value="Pkinase"/>
    <property type="match status" value="1"/>
</dbReference>
<evidence type="ECO:0000313" key="3">
    <source>
        <dbReference type="Proteomes" id="UP000094197"/>
    </source>
</evidence>
<dbReference type="KEGG" id="laj:A0128_06680"/>
<dbReference type="SMART" id="SM00065">
    <property type="entry name" value="GAF"/>
    <property type="match status" value="1"/>
</dbReference>
<dbReference type="Gene3D" id="3.30.450.40">
    <property type="match status" value="1"/>
</dbReference>
<dbReference type="Gene3D" id="3.40.50.300">
    <property type="entry name" value="P-loop containing nucleotide triphosphate hydrolases"/>
    <property type="match status" value="1"/>
</dbReference>
<sequence length="1763" mass="203041">MSFRTETKSSSFRIREILLEDHVSTVCRGVLEEESETKILRIQRDKIKEEDSFYFLNEYEIGKLVENDQILKPQRLLRIQDKYCLVYENIESSLLGDHLNKVDSLPIQEFLQIAISVTDNLIALHSKGILHNQISPNSFFYNSDTGKSTLAWLGSSSLLIGEKGNLAPLQISPTLLAYCSPERTGRMNRTVDFRSDGYSLGALFYQILTGKPPFESNDPLEIIHSHIARVPVPVHERKKEVPIPISNLVMKLLSKMPEERYFALETLSNDLKILYDSIRSSQSILEFIPASTEKKDKFRITEKLYGRDGEKKIIEDSIASIYAGVRASILIKGKSGTGKTSLVMDSVFSTDFNALRIFKGKFDEDKKEIPYYALRQILVELSNHLLTQSEYEIQSLRRGMRETLGENIQLLVQLIPEIRSLIGISPEPTESPSQKDDQFLFIVILRFLSICFNRRSPALLVLDDIQWADPASIALIEFISRQTDWEGMLFVFICRNEEENSDFLNQFRNKLLSSEILLQEISLKPLDRTMIQNFVSDSLDLKPEDTEKLTDILYQKTNGNPFFLNQFFNTLYTESFIQYQKSSGIWSLDWDQIIKKTVTENVLDLLTEEIKRLPEETLRFLKVAACIGGLFDLGTLFRYFQDSPEIIETGIRECIKRGIIIFQESQVSLYPILQILKNETERDINQNSIFDGITFRFSHDKINQVISESIGAEDRAEIHKSLGWILIRTDRSSPKQERIPEIANHLIRAQKILNSKEEIDLFIHYTLLAGNAAKLSAAFNTAYSLFTLLKRKITEESWIERKEQTVQIYKSLAESAYFLSKTSEAENVVQVLLDHLNDPIEIADVRLMQLEVMNIKNDLEGAYKVGIKALQSMGEDFPERPGVFILLFEFLKTIFYQRGRSPESLEKAKRNQDPYKIEVINILTNMLNYGKHFDSKLFVFLFLKLMNITLKEGNSQVSFFGYAGFGSLVFAITGNFQTSLRYWKLGEHTLSIFNSDRLRGRFLFGKNMLLDYFQNPFSKLVLLAEEAYQKNIQYGDYLWAAFSIISHSIYQLYHSENSESYREVLIKDAKRAENLNYEITYAILASSDYFIKSLEGPAKPNVAYKDQEVSLETFENKILIPCGNGTAFAWYAVLRGKETYLHGEWEEGLNTFARFKEDLERSRTIFLYSEYRFYKSLHLIRFAQSGSKLSWLDRFFIRGSISLFKTWSKVYPINFLTHYYILKAEYSNFIRDLKTAESCFEKALSSLSKTETNLRKAIVNEHAGSWEVSRGRKQYGNYLLKLAQKQYRSWGASRKADLIQANREHLEDEPGFLLHTREEALLDTILKSADNLDLRSVLKSSQSISGIIEQDELLKKMMRTIMENAGATRGFLILPRQNGLYVETGQDIEESENVLPESLLLDEAGELLPVELVYYSYRSGQRILLGNASKESLYSLNSYIATHQPKSLLCLPITKQGKILSILYLENRLTYGVFDEHRLEILEILSSQAAISLENAKLYDDITRLNFELEKKVESRTQELMQSLKIIQKDLLYSKKIQRSILPEHPVLAGILYSVSYQPMDEVGGDFYDLFEFKPGVYRFFVADATGHGVQAALITMAIKSEYEHLKKVHKSPADLLKELNFVILEKFKTLYLTCIVADINVKNHTLEYSSAGHPAQILLRERNAEWMHKTGAILGLKKDYEYYSEKIKIRTGDRIFLFTDGIYEQFNSSKSEYGEARFLESIRTSDLSTTESQLVRIQKDLNEFLQGSPIQDDLTLIIIEVL</sequence>
<dbReference type="SUPFAM" id="SSF81606">
    <property type="entry name" value="PP2C-like"/>
    <property type="match status" value="1"/>
</dbReference>